<comment type="caution">
    <text evidence="1">The sequence shown here is derived from an EMBL/GenBank/DDBJ whole genome shotgun (WGS) entry which is preliminary data.</text>
</comment>
<reference evidence="1 2" key="1">
    <citation type="journal article" date="2024" name="BMC Genomics">
        <title>Genome assembly of redclaw crayfish (Cherax quadricarinatus) provides insights into its immune adaptation and hypoxia tolerance.</title>
        <authorList>
            <person name="Liu Z."/>
            <person name="Zheng J."/>
            <person name="Li H."/>
            <person name="Fang K."/>
            <person name="Wang S."/>
            <person name="He J."/>
            <person name="Zhou D."/>
            <person name="Weng S."/>
            <person name="Chi M."/>
            <person name="Gu Z."/>
            <person name="He J."/>
            <person name="Li F."/>
            <person name="Wang M."/>
        </authorList>
    </citation>
    <scope>NUCLEOTIDE SEQUENCE [LARGE SCALE GENOMIC DNA]</scope>
    <source>
        <strain evidence="1">ZL_2023a</strain>
    </source>
</reference>
<organism evidence="1 2">
    <name type="scientific">Cherax quadricarinatus</name>
    <name type="common">Australian red claw crayfish</name>
    <dbReference type="NCBI Taxonomy" id="27406"/>
    <lineage>
        <taxon>Eukaryota</taxon>
        <taxon>Metazoa</taxon>
        <taxon>Ecdysozoa</taxon>
        <taxon>Arthropoda</taxon>
        <taxon>Crustacea</taxon>
        <taxon>Multicrustacea</taxon>
        <taxon>Malacostraca</taxon>
        <taxon>Eumalacostraca</taxon>
        <taxon>Eucarida</taxon>
        <taxon>Decapoda</taxon>
        <taxon>Pleocyemata</taxon>
        <taxon>Astacidea</taxon>
        <taxon>Parastacoidea</taxon>
        <taxon>Parastacidae</taxon>
        <taxon>Cherax</taxon>
    </lineage>
</organism>
<dbReference type="Proteomes" id="UP001445076">
    <property type="component" value="Unassembled WGS sequence"/>
</dbReference>
<gene>
    <name evidence="1" type="ORF">OTU49_000879</name>
</gene>
<keyword evidence="2" id="KW-1185">Reference proteome</keyword>
<dbReference type="AlphaFoldDB" id="A0AAW0YE57"/>
<sequence length="151" mass="17018">DKEGGWTVPVIKTATYSSDAAECFEQQRKCLFTACSGMASVPQTLHITKTQRQQQRRGAGLNTAHECYFDNAELEQPMRYSSKLMNSIWGQYNKNSVHNFKSLQCGGVAAPDTQEVQLQQAPPTTREVLQQRLEELGKAVATNYMDNLHQY</sequence>
<name>A0AAW0YE57_CHEQU</name>
<feature type="non-terminal residue" evidence="1">
    <location>
        <position position="1"/>
    </location>
</feature>
<evidence type="ECO:0000313" key="2">
    <source>
        <dbReference type="Proteomes" id="UP001445076"/>
    </source>
</evidence>
<dbReference type="EMBL" id="JARKIK010000002">
    <property type="protein sequence ID" value="KAK8753650.1"/>
    <property type="molecule type" value="Genomic_DNA"/>
</dbReference>
<accession>A0AAW0YE57</accession>
<protein>
    <submittedName>
        <fullName evidence="1">Uncharacterized protein</fullName>
    </submittedName>
</protein>
<proteinExistence type="predicted"/>
<evidence type="ECO:0000313" key="1">
    <source>
        <dbReference type="EMBL" id="KAK8753650.1"/>
    </source>
</evidence>